<dbReference type="Proteomes" id="UP000652761">
    <property type="component" value="Unassembled WGS sequence"/>
</dbReference>
<protein>
    <submittedName>
        <fullName evidence="1">Uncharacterized protein</fullName>
    </submittedName>
</protein>
<gene>
    <name evidence="1" type="ORF">Taro_042045</name>
</gene>
<dbReference type="AlphaFoldDB" id="A0A843WHE3"/>
<sequence length="307" mass="34648">MISSSSSRIVASKEGKTKVCVYSPLHIISEKSSFHDTSATLLLFSLAKWKPRRGNVQTPCSVLGALCANRFDPKHPLVHCCEHDRVGCRIMNVTVLGVTFWLPLLEGLLLHVRCVAHTGWPADVGHEKATAFSVAFRSRRQELYVRLRERWQWDNNLELGPESQKVPDMGLRLCGLQEWCWLVSTVSWLVLVERQLDLSSVAARLRGTSFRTCWGCVEKFLVAGEKEIIHTKPFFFPVMSAAICTDHLLEVNQSVGGYSAIFLTTDQLECFSALKIKLCGNKVVDLEDLEKHGMHNVVEAIQRLKWT</sequence>
<name>A0A843WHE3_COLES</name>
<reference evidence="1" key="1">
    <citation type="submission" date="2017-07" db="EMBL/GenBank/DDBJ databases">
        <title>Taro Niue Genome Assembly and Annotation.</title>
        <authorList>
            <person name="Atibalentja N."/>
            <person name="Keating K."/>
            <person name="Fields C.J."/>
        </authorList>
    </citation>
    <scope>NUCLEOTIDE SEQUENCE</scope>
    <source>
        <strain evidence="1">Niue_2</strain>
        <tissue evidence="1">Leaf</tissue>
    </source>
</reference>
<comment type="caution">
    <text evidence="1">The sequence shown here is derived from an EMBL/GenBank/DDBJ whole genome shotgun (WGS) entry which is preliminary data.</text>
</comment>
<accession>A0A843WHE3</accession>
<dbReference type="EMBL" id="NMUH01004307">
    <property type="protein sequence ID" value="MQM09179.1"/>
    <property type="molecule type" value="Genomic_DNA"/>
</dbReference>
<keyword evidence="2" id="KW-1185">Reference proteome</keyword>
<organism evidence="1 2">
    <name type="scientific">Colocasia esculenta</name>
    <name type="common">Wild taro</name>
    <name type="synonym">Arum esculentum</name>
    <dbReference type="NCBI Taxonomy" id="4460"/>
    <lineage>
        <taxon>Eukaryota</taxon>
        <taxon>Viridiplantae</taxon>
        <taxon>Streptophyta</taxon>
        <taxon>Embryophyta</taxon>
        <taxon>Tracheophyta</taxon>
        <taxon>Spermatophyta</taxon>
        <taxon>Magnoliopsida</taxon>
        <taxon>Liliopsida</taxon>
        <taxon>Araceae</taxon>
        <taxon>Aroideae</taxon>
        <taxon>Colocasieae</taxon>
        <taxon>Colocasia</taxon>
    </lineage>
</organism>
<proteinExistence type="predicted"/>
<evidence type="ECO:0000313" key="2">
    <source>
        <dbReference type="Proteomes" id="UP000652761"/>
    </source>
</evidence>
<evidence type="ECO:0000313" key="1">
    <source>
        <dbReference type="EMBL" id="MQM09179.1"/>
    </source>
</evidence>